<evidence type="ECO:0000256" key="8">
    <source>
        <dbReference type="ARBA" id="ARBA00023285"/>
    </source>
</evidence>
<dbReference type="SUPFAM" id="SSF51717">
    <property type="entry name" value="Dihydropteroate synthetase-like"/>
    <property type="match status" value="1"/>
</dbReference>
<evidence type="ECO:0000256" key="4">
    <source>
        <dbReference type="ARBA" id="ARBA00022723"/>
    </source>
</evidence>
<feature type="binding site" evidence="9 11">
    <location>
        <position position="21"/>
    </location>
    <ligand>
        <name>[4Fe-4S] cluster</name>
        <dbReference type="ChEBI" id="CHEBI:49883"/>
    </ligand>
</feature>
<dbReference type="Gene3D" id="3.40.50.11600">
    <property type="match status" value="1"/>
</dbReference>
<accession>A0A811TAW7</accession>
<feature type="binding site" evidence="9 11">
    <location>
        <position position="26"/>
    </location>
    <ligand>
        <name>[4Fe-4S] cluster</name>
        <dbReference type="ChEBI" id="CHEBI:49883"/>
    </ligand>
</feature>
<evidence type="ECO:0000256" key="1">
    <source>
        <dbReference type="ARBA" id="ARBA00022485"/>
    </source>
</evidence>
<dbReference type="PIRSF" id="PIRSF000376">
    <property type="entry name" value="AcCoA_decarb_gamma"/>
    <property type="match status" value="1"/>
</dbReference>
<dbReference type="Gene3D" id="3.20.20.20">
    <property type="entry name" value="Dihydropteroate synthase-like"/>
    <property type="match status" value="1"/>
</dbReference>
<keyword evidence="7 9" id="KW-0411">Iron-sulfur</keyword>
<feature type="binding site" evidence="10">
    <location>
        <position position="363"/>
    </location>
    <ligand>
        <name>5-methoxybenzimidazolylcob(I)amide</name>
        <dbReference type="ChEBI" id="CHEBI:157765"/>
    </ligand>
</feature>
<reference evidence="13" key="1">
    <citation type="submission" date="2020-10" db="EMBL/GenBank/DDBJ databases">
        <authorList>
            <person name="Hahn C.J."/>
            <person name="Laso-Perez R."/>
            <person name="Vulcano F."/>
            <person name="Vaziourakis K.-M."/>
            <person name="Stokke R."/>
            <person name="Steen I.H."/>
            <person name="Teske A."/>
            <person name="Boetius A."/>
            <person name="Liebeke M."/>
            <person name="Amann R."/>
            <person name="Knittel K."/>
        </authorList>
    </citation>
    <scope>NUCLEOTIDE SEQUENCE</scope>
    <source>
        <strain evidence="13">Gfbio:e3339647-f889-4370-9287-4fb5cb688e4c:AG392J18_GoMArc1</strain>
    </source>
</reference>
<dbReference type="InterPro" id="IPR011005">
    <property type="entry name" value="Dihydropteroate_synth-like_sf"/>
</dbReference>
<comment type="cofactor">
    <cofactor evidence="9">
        <name>[4Fe-4S] cluster</name>
        <dbReference type="ChEBI" id="CHEBI:49883"/>
    </cofactor>
    <text evidence="9">Binds 1 [4Fe-4S] cluster.</text>
</comment>
<evidence type="ECO:0000259" key="12">
    <source>
        <dbReference type="PROSITE" id="PS51656"/>
    </source>
</evidence>
<comment type="function">
    <text evidence="9">Part of a complex that catalyzes the reversible cleavage of acetyl-CoA, allowing autotrophic growth from CO(2).</text>
</comment>
<keyword evidence="1 9" id="KW-0004">4Fe-4S</keyword>
<evidence type="ECO:0000313" key="14">
    <source>
        <dbReference type="Proteomes" id="UP000612009"/>
    </source>
</evidence>
<comment type="cofactor">
    <cofactor evidence="9">
        <name>corrinoid</name>
        <dbReference type="ChEBI" id="CHEBI:33913"/>
    </cofactor>
</comment>
<dbReference type="NCBIfam" id="NF003195">
    <property type="entry name" value="PRK04165.1"/>
    <property type="match status" value="1"/>
</dbReference>
<proteinExistence type="inferred from homology"/>
<keyword evidence="2 9" id="KW-0489">Methyltransferase</keyword>
<feature type="domain" description="4Fe-4S" evidence="12">
    <location>
        <begin position="1"/>
        <end position="62"/>
    </location>
</feature>
<dbReference type="PANTHER" id="PTHR36214">
    <property type="match status" value="1"/>
</dbReference>
<evidence type="ECO:0000256" key="9">
    <source>
        <dbReference type="HAMAP-Rule" id="MF_01136"/>
    </source>
</evidence>
<dbReference type="HAMAP" id="MF_01136">
    <property type="entry name" value="CdhE"/>
    <property type="match status" value="1"/>
</dbReference>
<dbReference type="GO" id="GO:0032259">
    <property type="term" value="P:methylation"/>
    <property type="evidence" value="ECO:0007669"/>
    <property type="project" value="UniProtKB-KW"/>
</dbReference>
<dbReference type="InterPro" id="IPR023427">
    <property type="entry name" value="AcylCoA_decarb/synth_gsu_arc"/>
</dbReference>
<sequence>MKLNSPLQVYKYLPKINCGKCGEKTCMAFASRLVDRSKKIEDCQILLQDREKFLQLAELLAPEIREITAGVGDRKVRIGGDDVLHRHQLTFFNPTVLAYDVWDTMEEVALIERVKKISEFKKFYVGDYLKLDMIAVRSTRESAAKFKSCVEKVIGVSTLPVMLCSFDPTVLKAGLEVCADKKPVLYAATKDNWEQVSKLALEYRVPVVLFSEGNLDSLKTLAVTFNRLGINDIILDPGTYPEGAQLKATFENFIKLRRAGIKESQKEIAYPIMAAPITAWMIDNDPTRTSYLEAALASIFMIKYADIMLLHSIEPHALLSEVYTRETMYTDPRTPLKVDAGIYKIGNPTKDSPVIATSNFALTYYTVESDLSSGRIDCYLASVNTDGIGVEAAVAGRQFTAARIKETFDEAGFDFKEKTSHNTIILPGLAARLQGDLEDVMGIKVLIGPVDSNQIPGWMDKNWL</sequence>
<dbReference type="Pfam" id="PF04060">
    <property type="entry name" value="FeS"/>
    <property type="match status" value="1"/>
</dbReference>
<dbReference type="Pfam" id="PF03599">
    <property type="entry name" value="CdhD"/>
    <property type="match status" value="1"/>
</dbReference>
<dbReference type="InterPro" id="IPR007202">
    <property type="entry name" value="4Fe-4S_dom"/>
</dbReference>
<dbReference type="AlphaFoldDB" id="A0A811TAW7"/>
<dbReference type="GO" id="GO:0008168">
    <property type="term" value="F:methyltransferase activity"/>
    <property type="evidence" value="ECO:0007669"/>
    <property type="project" value="UniProtKB-UniRule"/>
</dbReference>
<keyword evidence="4 9" id="KW-0479">Metal-binding</keyword>
<protein>
    <recommendedName>
        <fullName evidence="9">Acetyl-CoA decarbonylase/synthase complex subunit gamma</fullName>
        <shortName evidence="9">ACDS complex subunit gamma</shortName>
        <ecNumber evidence="9">2.1.1.245</ecNumber>
    </recommendedName>
    <alternativeName>
        <fullName evidence="9">5-methyltetrahydrosarcinapterin:corrinoid/iron-sulfur protein Co-methyltransferase</fullName>
    </alternativeName>
    <alternativeName>
        <fullName evidence="9">ACDS complex methyltransferase</fullName>
    </alternativeName>
    <alternativeName>
        <fullName evidence="9">Corrinoid/iron-sulfur component large subunit</fullName>
    </alternativeName>
</protein>
<evidence type="ECO:0000313" key="13">
    <source>
        <dbReference type="EMBL" id="CAD6492908.1"/>
    </source>
</evidence>
<dbReference type="GO" id="GO:0015948">
    <property type="term" value="P:methanogenesis"/>
    <property type="evidence" value="ECO:0007669"/>
    <property type="project" value="UniProtKB-KW"/>
</dbReference>
<dbReference type="InterPro" id="IPR016218">
    <property type="entry name" value="AcylCoA_decarb/synth_gsu"/>
</dbReference>
<evidence type="ECO:0000256" key="3">
    <source>
        <dbReference type="ARBA" id="ARBA00022679"/>
    </source>
</evidence>
<comment type="subunit">
    <text evidence="9">Heterodimer of delta and gamma chains. The ACDS complex is made up of alpha, epsilon, beta, gamma and delta chains with a probable stoichiometry of (alpha(2)epsilon(2))(4)-beta(8)-(gamma(1)delta(1))(8).</text>
</comment>
<feature type="binding site" evidence="10">
    <location>
        <position position="452"/>
    </location>
    <ligand>
        <name>5-methoxybenzimidazolylcob(I)amide</name>
        <dbReference type="ChEBI" id="CHEBI:157765"/>
    </ligand>
</feature>
<feature type="binding site" evidence="9 11">
    <location>
        <position position="43"/>
    </location>
    <ligand>
        <name>[4Fe-4S] cluster</name>
        <dbReference type="ChEBI" id="CHEBI:49883"/>
    </ligand>
</feature>
<dbReference type="PROSITE" id="PS51656">
    <property type="entry name" value="4FE4S"/>
    <property type="match status" value="1"/>
</dbReference>
<organism evidence="13 14">
    <name type="scientific">Candidatus Argoarchaeum ethanivorans</name>
    <dbReference type="NCBI Taxonomy" id="2608793"/>
    <lineage>
        <taxon>Archaea</taxon>
        <taxon>Methanobacteriati</taxon>
        <taxon>Methanobacteriota</taxon>
        <taxon>Stenosarchaea group</taxon>
        <taxon>Methanomicrobia</taxon>
        <taxon>Methanosarcinales</taxon>
        <taxon>Methanosarcinales incertae sedis</taxon>
        <taxon>GOM Arc I cluster</taxon>
        <taxon>Candidatus Argoarchaeum</taxon>
    </lineage>
</organism>
<dbReference type="EC" id="2.1.1.245" evidence="9"/>
<evidence type="ECO:0000256" key="2">
    <source>
        <dbReference type="ARBA" id="ARBA00022603"/>
    </source>
</evidence>
<name>A0A811TAW7_9EURY</name>
<dbReference type="InterPro" id="IPR051069">
    <property type="entry name" value="ACDS_complex_subunit"/>
</dbReference>
<gene>
    <name evidence="13" type="primary">cdhE1</name>
    <name evidence="9" type="synonym">cdhE</name>
    <name evidence="13" type="ORF">LAKADJCE_00397</name>
</gene>
<dbReference type="GO" id="GO:0005506">
    <property type="term" value="F:iron ion binding"/>
    <property type="evidence" value="ECO:0007669"/>
    <property type="project" value="UniProtKB-UniRule"/>
</dbReference>
<dbReference type="Proteomes" id="UP000612009">
    <property type="component" value="Unassembled WGS sequence"/>
</dbReference>
<dbReference type="GO" id="GO:0051539">
    <property type="term" value="F:4 iron, 4 sulfur cluster binding"/>
    <property type="evidence" value="ECO:0007669"/>
    <property type="project" value="UniProtKB-KW"/>
</dbReference>
<evidence type="ECO:0000256" key="7">
    <source>
        <dbReference type="ARBA" id="ARBA00023014"/>
    </source>
</evidence>
<evidence type="ECO:0000256" key="10">
    <source>
        <dbReference type="PIRSR" id="PIRSR000376-1"/>
    </source>
</evidence>
<dbReference type="PANTHER" id="PTHR36214:SF3">
    <property type="entry name" value="ACETYL-COA DECARBONYLASE_SYNTHASE COMPLEX SUBUNIT GAMMA"/>
    <property type="match status" value="1"/>
</dbReference>
<dbReference type="EMBL" id="CAJHIR010000018">
    <property type="protein sequence ID" value="CAD6492908.1"/>
    <property type="molecule type" value="Genomic_DNA"/>
</dbReference>
<feature type="binding site" evidence="10">
    <location>
        <position position="357"/>
    </location>
    <ligand>
        <name>5-methoxybenzimidazolylcob(I)amide</name>
        <dbReference type="ChEBI" id="CHEBI:157765"/>
    </ligand>
</feature>
<comment type="caution">
    <text evidence="13">The sequence shown here is derived from an EMBL/GenBank/DDBJ whole genome shotgun (WGS) entry which is preliminary data.</text>
</comment>
<evidence type="ECO:0000256" key="11">
    <source>
        <dbReference type="PIRSR" id="PIRSR000376-2"/>
    </source>
</evidence>
<evidence type="ECO:0000256" key="6">
    <source>
        <dbReference type="ARBA" id="ARBA00023004"/>
    </source>
</evidence>
<feature type="binding site" evidence="9 11">
    <location>
        <position position="18"/>
    </location>
    <ligand>
        <name>[4Fe-4S] cluster</name>
        <dbReference type="ChEBI" id="CHEBI:49883"/>
    </ligand>
</feature>
<keyword evidence="8 9" id="KW-0170">Cobalt</keyword>
<feature type="binding site" evidence="10">
    <location>
        <begin position="387"/>
        <end position="390"/>
    </location>
    <ligand>
        <name>5-methoxybenzimidazolylcob(I)amide</name>
        <dbReference type="ChEBI" id="CHEBI:157765"/>
    </ligand>
</feature>
<keyword evidence="3 9" id="KW-0808">Transferase</keyword>
<keyword evidence="6 9" id="KW-0408">Iron</keyword>
<evidence type="ECO:0000256" key="5">
    <source>
        <dbReference type="ARBA" id="ARBA00022994"/>
    </source>
</evidence>
<keyword evidence="5" id="KW-0484">Methanogenesis</keyword>
<dbReference type="GO" id="GO:0046356">
    <property type="term" value="P:acetyl-CoA catabolic process"/>
    <property type="evidence" value="ECO:0007669"/>
    <property type="project" value="InterPro"/>
</dbReference>
<comment type="catalytic activity">
    <reaction evidence="9">
        <text>5,6,7,8-tetrahydrosarcinapterin + methyl-Co(III)-[corrinoid Fe-S protein] = 5-methyltetrahydrosarcinapterin + Co(I)-[corrinoid Fe-S protein] + H(+)</text>
        <dbReference type="Rhea" id="RHEA:45196"/>
        <dbReference type="Rhea" id="RHEA-COMP:11110"/>
        <dbReference type="Rhea" id="RHEA-COMP:11111"/>
        <dbReference type="ChEBI" id="CHEBI:15378"/>
        <dbReference type="ChEBI" id="CHEBI:59924"/>
        <dbReference type="ChEBI" id="CHEBI:64267"/>
        <dbReference type="ChEBI" id="CHEBI:85033"/>
        <dbReference type="ChEBI" id="CHEBI:85035"/>
        <dbReference type="EC" id="2.1.1.245"/>
    </reaction>
</comment>
<dbReference type="InterPro" id="IPR016041">
    <property type="entry name" value="Ac-CoA_synth_d_su_TIM-brl"/>
</dbReference>